<feature type="domain" description="3-octaprenyl-4-hydroxybenzoate carboxy-lyase-like Rift-related" evidence="1">
    <location>
        <begin position="127"/>
        <end position="314"/>
    </location>
</feature>
<gene>
    <name evidence="4" type="ORF">UCREL1_1236</name>
</gene>
<dbReference type="PANTHER" id="PTHR30108">
    <property type="entry name" value="3-OCTAPRENYL-4-HYDROXYBENZOATE CARBOXY-LYASE-RELATED"/>
    <property type="match status" value="1"/>
</dbReference>
<dbReference type="InterPro" id="IPR049381">
    <property type="entry name" value="UbiD-like_C"/>
</dbReference>
<dbReference type="Proteomes" id="UP000012174">
    <property type="component" value="Unassembled WGS sequence"/>
</dbReference>
<evidence type="ECO:0000313" key="4">
    <source>
        <dbReference type="EMBL" id="EMR71728.1"/>
    </source>
</evidence>
<dbReference type="GO" id="GO:0033494">
    <property type="term" value="P:ferulate metabolic process"/>
    <property type="evidence" value="ECO:0007669"/>
    <property type="project" value="TreeGrafter"/>
</dbReference>
<dbReference type="PANTHER" id="PTHR30108:SF17">
    <property type="entry name" value="FERULIC ACID DECARBOXYLASE 1"/>
    <property type="match status" value="1"/>
</dbReference>
<dbReference type="KEGG" id="ela:UCREL1_1236"/>
<dbReference type="Pfam" id="PF01977">
    <property type="entry name" value="UbiD"/>
    <property type="match status" value="1"/>
</dbReference>
<feature type="domain" description="3-octaprenyl-4-hydroxybenzoate carboxy-lyase-like C-terminal" evidence="3">
    <location>
        <begin position="320"/>
        <end position="404"/>
    </location>
</feature>
<dbReference type="AlphaFoldDB" id="M7T4C4"/>
<dbReference type="GO" id="GO:0046281">
    <property type="term" value="P:cinnamic acid catabolic process"/>
    <property type="evidence" value="ECO:0007669"/>
    <property type="project" value="TreeGrafter"/>
</dbReference>
<name>M7T4C4_EUTLA</name>
<dbReference type="Gene3D" id="3.40.1670.10">
    <property type="entry name" value="UbiD C-terminal domain-like"/>
    <property type="match status" value="1"/>
</dbReference>
<accession>M7T4C4</accession>
<protein>
    <submittedName>
        <fullName evidence="4">Putative carboxy-lyase-like protein</fullName>
    </submittedName>
</protein>
<dbReference type="InterPro" id="IPR049383">
    <property type="entry name" value="UbiD-like_N"/>
</dbReference>
<evidence type="ECO:0000259" key="3">
    <source>
        <dbReference type="Pfam" id="PF20696"/>
    </source>
</evidence>
<dbReference type="eggNOG" id="ENOG502QR5I">
    <property type="taxonomic scope" value="Eukaryota"/>
</dbReference>
<dbReference type="SUPFAM" id="SSF50475">
    <property type="entry name" value="FMN-binding split barrel"/>
    <property type="match status" value="1"/>
</dbReference>
<dbReference type="Pfam" id="PF20696">
    <property type="entry name" value="UbiD_C"/>
    <property type="match status" value="1"/>
</dbReference>
<feature type="domain" description="3-octaprenyl-4-hydroxybenzoate carboxy-lyase-like N-terminal" evidence="2">
    <location>
        <begin position="25"/>
        <end position="114"/>
    </location>
</feature>
<dbReference type="InterPro" id="IPR002830">
    <property type="entry name" value="UbiD"/>
</dbReference>
<dbReference type="GO" id="GO:0016831">
    <property type="term" value="F:carboxy-lyase activity"/>
    <property type="evidence" value="ECO:0007669"/>
    <property type="project" value="InterPro"/>
</dbReference>
<keyword evidence="4" id="KW-0456">Lyase</keyword>
<dbReference type="NCBIfam" id="TIGR00148">
    <property type="entry name" value="UbiD family decarboxylase"/>
    <property type="match status" value="1"/>
</dbReference>
<dbReference type="HOGENOM" id="CLU_023348_0_0_1"/>
<dbReference type="InterPro" id="IPR048304">
    <property type="entry name" value="UbiD_Rift_dom"/>
</dbReference>
<dbReference type="GO" id="GO:0005737">
    <property type="term" value="C:cytoplasm"/>
    <property type="evidence" value="ECO:0007669"/>
    <property type="project" value="TreeGrafter"/>
</dbReference>
<dbReference type="STRING" id="1287681.M7T4C4"/>
<dbReference type="OMA" id="NPPWAEN"/>
<dbReference type="OrthoDB" id="4878259at2759"/>
<dbReference type="Pfam" id="PF20695">
    <property type="entry name" value="UbiD_N"/>
    <property type="match status" value="1"/>
</dbReference>
<sequence length="404" mass="44180">MSSPISAATADQQPPPHLSFRSYVQALKDDGDIVEINTECDPHLEVGAITREALEDNKRAPLFNKLKGQDANGLWRILGAVNGLRADPKQRFGRIARHVGLEPTASAKQIMAKMVAAKSAPPIPPKVFDLGTLPCPLLHQSDGGKYVQTYGMQCFRTPDGTWTNWAIARAMVHDRNHLSGVVAPVAQHIGKIHAMWKKLGRDMPVAIAFGVPPAAIMAASIPMPDGVNESGYVGSLVGAPIEVVKCETNDLYVPANSEIVFEGSISATETVNEGPFGEMHGYVFRGDVQKWPKYTIDLITHRKDAILPVSNPGRLTDETHTMIGPLAAAEIGFLLKSKGLPIKDAWSPFESQVTWVVLQVDTEKLREMKTTPREFSRKVGDMAFYAKCSFMIHRLVLVGDDIDI</sequence>
<evidence type="ECO:0000259" key="2">
    <source>
        <dbReference type="Pfam" id="PF20695"/>
    </source>
</evidence>
<dbReference type="SUPFAM" id="SSF143968">
    <property type="entry name" value="UbiD C-terminal domain-like"/>
    <property type="match status" value="1"/>
</dbReference>
<evidence type="ECO:0000259" key="1">
    <source>
        <dbReference type="Pfam" id="PF01977"/>
    </source>
</evidence>
<dbReference type="EMBL" id="KB705596">
    <property type="protein sequence ID" value="EMR71728.1"/>
    <property type="molecule type" value="Genomic_DNA"/>
</dbReference>
<organism evidence="4 5">
    <name type="scientific">Eutypa lata (strain UCR-EL1)</name>
    <name type="common">Grapevine dieback disease fungus</name>
    <name type="synonym">Eutypa armeniacae</name>
    <dbReference type="NCBI Taxonomy" id="1287681"/>
    <lineage>
        <taxon>Eukaryota</taxon>
        <taxon>Fungi</taxon>
        <taxon>Dikarya</taxon>
        <taxon>Ascomycota</taxon>
        <taxon>Pezizomycotina</taxon>
        <taxon>Sordariomycetes</taxon>
        <taxon>Xylariomycetidae</taxon>
        <taxon>Xylariales</taxon>
        <taxon>Diatrypaceae</taxon>
        <taxon>Eutypa</taxon>
    </lineage>
</organism>
<proteinExistence type="predicted"/>
<evidence type="ECO:0000313" key="5">
    <source>
        <dbReference type="Proteomes" id="UP000012174"/>
    </source>
</evidence>
<keyword evidence="5" id="KW-1185">Reference proteome</keyword>
<reference evidence="5" key="1">
    <citation type="journal article" date="2013" name="Genome Announc.">
        <title>Draft genome sequence of the grapevine dieback fungus Eutypa lata UCR-EL1.</title>
        <authorList>
            <person name="Blanco-Ulate B."/>
            <person name="Rolshausen P.E."/>
            <person name="Cantu D."/>
        </authorList>
    </citation>
    <scope>NUCLEOTIDE SEQUENCE [LARGE SCALE GENOMIC DNA]</scope>
    <source>
        <strain evidence="5">UCR-EL1</strain>
    </source>
</reference>